<accession>A0ABM6MSW0</accession>
<sequence>MDINFQLILIYLLYYLLCLVNKFKPLFILIAFFFVFFTLYFRFEVPYKYNADYWGYYMLAKEKFEFSFMKIFSEPYFPIIYDFFSSLFGDFFKSLHAVYLFNYIICTIFFIWIAIKKDILFIFKIICFVLYYFLFTYTVVRNSIAYLLITIMLYKLLRNHKFLMGYFSFLFHASSLPIIAATFLKFKKPTPKILLYIIIGVGIFGALLNTAVFFHVINKFDAYSGGGTIAINLTFHRLYFGGMCMFFLLMYYLDRNAIFNSFFLSLFLLYIILFFINPVMSFRYSVYLVLYLCVYPHKRLKYESFINFCSLILFVYFIFTFYSTHPLM</sequence>
<evidence type="ECO:0008006" key="4">
    <source>
        <dbReference type="Google" id="ProtNLM"/>
    </source>
</evidence>
<dbReference type="Pfam" id="PF14897">
    <property type="entry name" value="EpsG"/>
    <property type="match status" value="1"/>
</dbReference>
<reference evidence="2 3" key="1">
    <citation type="submission" date="2017-09" db="EMBL/GenBank/DDBJ databases">
        <title>Complete circularized genomes of four mosquito-derived Elizabethkingia anophelis isolates.</title>
        <authorList>
            <person name="Nicholson A.C."/>
            <person name="Xu J."/>
        </authorList>
    </citation>
    <scope>NUCLEOTIDE SEQUENCE [LARGE SCALE GENOMIC DNA]</scope>
    <source>
        <strain evidence="2 3">R26</strain>
    </source>
</reference>
<dbReference type="EMBL" id="CP023401">
    <property type="protein sequence ID" value="ATC36127.1"/>
    <property type="molecule type" value="Genomic_DNA"/>
</dbReference>
<feature type="transmembrane region" description="Helical" evidence="1">
    <location>
        <begin position="12"/>
        <end position="41"/>
    </location>
</feature>
<feature type="transmembrane region" description="Helical" evidence="1">
    <location>
        <begin position="97"/>
        <end position="115"/>
    </location>
</feature>
<evidence type="ECO:0000313" key="2">
    <source>
        <dbReference type="EMBL" id="ATC36127.1"/>
    </source>
</evidence>
<keyword evidence="3" id="KW-1185">Reference proteome</keyword>
<dbReference type="RefSeq" id="WP_009087019.1">
    <property type="nucleotide sequence ID" value="NZ_ANIW01000049.1"/>
</dbReference>
<evidence type="ECO:0000256" key="1">
    <source>
        <dbReference type="SAM" id="Phobius"/>
    </source>
</evidence>
<feature type="transmembrane region" description="Helical" evidence="1">
    <location>
        <begin position="193"/>
        <end position="217"/>
    </location>
</feature>
<keyword evidence="1" id="KW-1133">Transmembrane helix</keyword>
<feature type="transmembrane region" description="Helical" evidence="1">
    <location>
        <begin position="127"/>
        <end position="154"/>
    </location>
</feature>
<dbReference type="GeneID" id="56684370"/>
<proteinExistence type="predicted"/>
<keyword evidence="1" id="KW-0812">Transmembrane</keyword>
<dbReference type="Proteomes" id="UP000190057">
    <property type="component" value="Chromosome"/>
</dbReference>
<keyword evidence="1" id="KW-0472">Membrane</keyword>
<feature type="transmembrane region" description="Helical" evidence="1">
    <location>
        <begin position="229"/>
        <end position="250"/>
    </location>
</feature>
<dbReference type="InterPro" id="IPR049458">
    <property type="entry name" value="EpsG-like"/>
</dbReference>
<feature type="transmembrane region" description="Helical" evidence="1">
    <location>
        <begin position="166"/>
        <end position="186"/>
    </location>
</feature>
<feature type="transmembrane region" description="Helical" evidence="1">
    <location>
        <begin position="257"/>
        <end position="276"/>
    </location>
</feature>
<protein>
    <recommendedName>
        <fullName evidence="4">EpsG family protein</fullName>
    </recommendedName>
</protein>
<gene>
    <name evidence="2" type="ORF">BAZ09_007805</name>
</gene>
<organism evidence="2 3">
    <name type="scientific">Elizabethkingia anophelis R26</name>
    <dbReference type="NCBI Taxonomy" id="1246994"/>
    <lineage>
        <taxon>Bacteria</taxon>
        <taxon>Pseudomonadati</taxon>
        <taxon>Bacteroidota</taxon>
        <taxon>Flavobacteriia</taxon>
        <taxon>Flavobacteriales</taxon>
        <taxon>Weeksellaceae</taxon>
        <taxon>Elizabethkingia</taxon>
    </lineage>
</organism>
<name>A0ABM6MSW0_9FLAO</name>
<evidence type="ECO:0000313" key="3">
    <source>
        <dbReference type="Proteomes" id="UP000190057"/>
    </source>
</evidence>
<feature type="transmembrane region" description="Helical" evidence="1">
    <location>
        <begin position="305"/>
        <end position="322"/>
    </location>
</feature>